<organism evidence="2 3">
    <name type="scientific">Eumeta variegata</name>
    <name type="common">Bagworm moth</name>
    <name type="synonym">Eumeta japonica</name>
    <dbReference type="NCBI Taxonomy" id="151549"/>
    <lineage>
        <taxon>Eukaryota</taxon>
        <taxon>Metazoa</taxon>
        <taxon>Ecdysozoa</taxon>
        <taxon>Arthropoda</taxon>
        <taxon>Hexapoda</taxon>
        <taxon>Insecta</taxon>
        <taxon>Pterygota</taxon>
        <taxon>Neoptera</taxon>
        <taxon>Endopterygota</taxon>
        <taxon>Lepidoptera</taxon>
        <taxon>Glossata</taxon>
        <taxon>Ditrysia</taxon>
        <taxon>Tineoidea</taxon>
        <taxon>Psychidae</taxon>
        <taxon>Oiketicinae</taxon>
        <taxon>Eumeta</taxon>
    </lineage>
</organism>
<keyword evidence="3" id="KW-1185">Reference proteome</keyword>
<feature type="compositionally biased region" description="Polar residues" evidence="1">
    <location>
        <begin position="119"/>
        <end position="135"/>
    </location>
</feature>
<dbReference type="EMBL" id="BGZK01000987">
    <property type="protein sequence ID" value="GBP67560.1"/>
    <property type="molecule type" value="Genomic_DNA"/>
</dbReference>
<comment type="caution">
    <text evidence="2">The sequence shown here is derived from an EMBL/GenBank/DDBJ whole genome shotgun (WGS) entry which is preliminary data.</text>
</comment>
<feature type="region of interest" description="Disordered" evidence="1">
    <location>
        <begin position="55"/>
        <end position="210"/>
    </location>
</feature>
<feature type="compositionally biased region" description="Low complexity" evidence="1">
    <location>
        <begin position="172"/>
        <end position="188"/>
    </location>
</feature>
<name>A0A4C1XWM8_EUMVA</name>
<reference evidence="2 3" key="1">
    <citation type="journal article" date="2019" name="Commun. Biol.">
        <title>The bagworm genome reveals a unique fibroin gene that provides high tensile strength.</title>
        <authorList>
            <person name="Kono N."/>
            <person name="Nakamura H."/>
            <person name="Ohtoshi R."/>
            <person name="Tomita M."/>
            <person name="Numata K."/>
            <person name="Arakawa K."/>
        </authorList>
    </citation>
    <scope>NUCLEOTIDE SEQUENCE [LARGE SCALE GENOMIC DNA]</scope>
</reference>
<sequence length="210" mass="21808">MDSSNSPCPHGAGGAVDPRPVSSKLIKETLEKALLDIGYQCPNDLLANLVAKSTPIPSRASSQVTSNSSSRASSNQSSRSASSTRSPARKGKRQASEMTDDDSTGSDSTVVASDSDASESNGSTKSISTKESFTLVQGKKVIKKAKAARRREATVTVMETDNTPAVPSVTMNAGASSSSPPANINSSPTRRSATASGQSTVNECHKEFRL</sequence>
<evidence type="ECO:0000256" key="1">
    <source>
        <dbReference type="SAM" id="MobiDB-lite"/>
    </source>
</evidence>
<feature type="compositionally biased region" description="Low complexity" evidence="1">
    <location>
        <begin position="58"/>
        <end position="86"/>
    </location>
</feature>
<evidence type="ECO:0000313" key="2">
    <source>
        <dbReference type="EMBL" id="GBP67560.1"/>
    </source>
</evidence>
<dbReference type="AlphaFoldDB" id="A0A4C1XWM8"/>
<feature type="region of interest" description="Disordered" evidence="1">
    <location>
        <begin position="1"/>
        <end position="22"/>
    </location>
</feature>
<feature type="compositionally biased region" description="Low complexity" evidence="1">
    <location>
        <begin position="105"/>
        <end position="115"/>
    </location>
</feature>
<feature type="compositionally biased region" description="Polar residues" evidence="1">
    <location>
        <begin position="157"/>
        <end position="171"/>
    </location>
</feature>
<gene>
    <name evidence="2" type="ORF">EVAR_98613_1</name>
</gene>
<feature type="compositionally biased region" description="Polar residues" evidence="1">
    <location>
        <begin position="189"/>
        <end position="202"/>
    </location>
</feature>
<protein>
    <submittedName>
        <fullName evidence="2">Uncharacterized protein</fullName>
    </submittedName>
</protein>
<feature type="compositionally biased region" description="Basic residues" evidence="1">
    <location>
        <begin position="140"/>
        <end position="149"/>
    </location>
</feature>
<evidence type="ECO:0000313" key="3">
    <source>
        <dbReference type="Proteomes" id="UP000299102"/>
    </source>
</evidence>
<proteinExistence type="predicted"/>
<dbReference type="Proteomes" id="UP000299102">
    <property type="component" value="Unassembled WGS sequence"/>
</dbReference>
<accession>A0A4C1XWM8</accession>